<sequence>MSRIEAVVSDFGGVLTTPLLEAFTAVQTAHGIPLEALGEAMVRATERNGGVQPLFELEKGEISERAFVAQLNAGLTDVLGRPVELDGFGEAFFAALRPNDELFAFMRQLHGRGYRMAILTNNVREWEPLWRAMLPIDEIFELVVDSAFVGMRKPDPAIYQLLLERLGLPAGAAVFLDDLEINCDAASALGMRAVHFRDNAQAIGELERLLDGAAEMPSSAG</sequence>
<dbReference type="RefSeq" id="WP_183341751.1">
    <property type="nucleotide sequence ID" value="NZ_JACHNU010000002.1"/>
</dbReference>
<dbReference type="InterPro" id="IPR036412">
    <property type="entry name" value="HAD-like_sf"/>
</dbReference>
<dbReference type="NCBIfam" id="TIGR01509">
    <property type="entry name" value="HAD-SF-IA-v3"/>
    <property type="match status" value="1"/>
</dbReference>
<accession>A0A840IE75</accession>
<comment type="caution">
    <text evidence="1">The sequence shown here is derived from an EMBL/GenBank/DDBJ whole genome shotgun (WGS) entry which is preliminary data.</text>
</comment>
<organism evidence="1 2">
    <name type="scientific">Conexibacter arvalis</name>
    <dbReference type="NCBI Taxonomy" id="912552"/>
    <lineage>
        <taxon>Bacteria</taxon>
        <taxon>Bacillati</taxon>
        <taxon>Actinomycetota</taxon>
        <taxon>Thermoleophilia</taxon>
        <taxon>Solirubrobacterales</taxon>
        <taxon>Conexibacteraceae</taxon>
        <taxon>Conexibacter</taxon>
    </lineage>
</organism>
<dbReference type="GO" id="GO:0016787">
    <property type="term" value="F:hydrolase activity"/>
    <property type="evidence" value="ECO:0007669"/>
    <property type="project" value="UniProtKB-KW"/>
</dbReference>
<name>A0A840IE75_9ACTN</name>
<dbReference type="PRINTS" id="PR00413">
    <property type="entry name" value="HADHALOGNASE"/>
</dbReference>
<dbReference type="Proteomes" id="UP000585272">
    <property type="component" value="Unassembled WGS sequence"/>
</dbReference>
<dbReference type="SUPFAM" id="SSF56784">
    <property type="entry name" value="HAD-like"/>
    <property type="match status" value="1"/>
</dbReference>
<dbReference type="PANTHER" id="PTHR47829:SF1">
    <property type="entry name" value="HAD FAMILY PHOSPHATASE"/>
    <property type="match status" value="1"/>
</dbReference>
<dbReference type="InterPro" id="IPR006439">
    <property type="entry name" value="HAD-SF_hydro_IA"/>
</dbReference>
<dbReference type="Gene3D" id="1.10.150.240">
    <property type="entry name" value="Putative phosphatase, domain 2"/>
    <property type="match status" value="1"/>
</dbReference>
<reference evidence="1 2" key="1">
    <citation type="submission" date="2020-08" db="EMBL/GenBank/DDBJ databases">
        <title>Genomic Encyclopedia of Archaeal and Bacterial Type Strains, Phase II (KMG-II): from individual species to whole genera.</title>
        <authorList>
            <person name="Goeker M."/>
        </authorList>
    </citation>
    <scope>NUCLEOTIDE SEQUENCE [LARGE SCALE GENOMIC DNA]</scope>
    <source>
        <strain evidence="1 2">DSM 23288</strain>
    </source>
</reference>
<protein>
    <submittedName>
        <fullName evidence="1">Putative hydrolase of the HAD superfamily</fullName>
    </submittedName>
</protein>
<dbReference type="EMBL" id="JACHNU010000002">
    <property type="protein sequence ID" value="MBB4662523.1"/>
    <property type="molecule type" value="Genomic_DNA"/>
</dbReference>
<dbReference type="Pfam" id="PF00702">
    <property type="entry name" value="Hydrolase"/>
    <property type="match status" value="1"/>
</dbReference>
<dbReference type="PANTHER" id="PTHR47829">
    <property type="entry name" value="HYDROLASE, PUTATIVE (AFU_ORTHOLOGUE AFUA_1G12880)-RELATED"/>
    <property type="match status" value="1"/>
</dbReference>
<dbReference type="CDD" id="cd02603">
    <property type="entry name" value="HAD_sEH-N_like"/>
    <property type="match status" value="1"/>
</dbReference>
<evidence type="ECO:0000313" key="1">
    <source>
        <dbReference type="EMBL" id="MBB4662523.1"/>
    </source>
</evidence>
<keyword evidence="2" id="KW-1185">Reference proteome</keyword>
<keyword evidence="1" id="KW-0378">Hydrolase</keyword>
<dbReference type="InterPro" id="IPR023214">
    <property type="entry name" value="HAD_sf"/>
</dbReference>
<dbReference type="InterPro" id="IPR023198">
    <property type="entry name" value="PGP-like_dom2"/>
</dbReference>
<proteinExistence type="predicted"/>
<dbReference type="InterPro" id="IPR052898">
    <property type="entry name" value="ACAD10-like"/>
</dbReference>
<dbReference type="AlphaFoldDB" id="A0A840IE75"/>
<gene>
    <name evidence="1" type="ORF">BDZ31_002109</name>
</gene>
<dbReference type="Gene3D" id="3.40.50.1000">
    <property type="entry name" value="HAD superfamily/HAD-like"/>
    <property type="match status" value="1"/>
</dbReference>
<evidence type="ECO:0000313" key="2">
    <source>
        <dbReference type="Proteomes" id="UP000585272"/>
    </source>
</evidence>